<dbReference type="PROSITE" id="PS50005">
    <property type="entry name" value="TPR"/>
    <property type="match status" value="7"/>
</dbReference>
<accession>A0A2H0AAF4</accession>
<dbReference type="InterPro" id="IPR011990">
    <property type="entry name" value="TPR-like_helical_dom_sf"/>
</dbReference>
<evidence type="ECO:0000313" key="3">
    <source>
        <dbReference type="Proteomes" id="UP000231067"/>
    </source>
</evidence>
<keyword evidence="1" id="KW-0802">TPR repeat</keyword>
<organism evidence="2 3">
    <name type="scientific">Candidatus Desantisbacteria bacterium CG23_combo_of_CG06-09_8_20_14_all_40_23</name>
    <dbReference type="NCBI Taxonomy" id="1974550"/>
    <lineage>
        <taxon>Bacteria</taxon>
        <taxon>Candidatus Desantisiibacteriota</taxon>
    </lineage>
</organism>
<feature type="repeat" description="TPR" evidence="1">
    <location>
        <begin position="303"/>
        <end position="336"/>
    </location>
</feature>
<dbReference type="Pfam" id="PF13181">
    <property type="entry name" value="TPR_8"/>
    <property type="match status" value="1"/>
</dbReference>
<dbReference type="PROSITE" id="PS51257">
    <property type="entry name" value="PROKAR_LIPOPROTEIN"/>
    <property type="match status" value="1"/>
</dbReference>
<dbReference type="Proteomes" id="UP000231067">
    <property type="component" value="Unassembled WGS sequence"/>
</dbReference>
<sequence length="523" mass="59234">MRSINCYIFLVLIFLISAGCTHLKPEITEADVYSSYTIGAAYEEKGLYKQALKEYLCVDKASSNPVVKASIAAVYFALNKQKEAQVYAAQAIALNPKSAVSHFILGNIYYQKKAFDQAIEEFERVAELEPENVSAIYLLARSYVLKGNIDSAAINYKKVIELFPSNSLAYLELADVYIDHEQYVEAIALLEKVITINPQEGGVFLTLASIYEFQGDNQKAKAYYQKGLELQPTHIQGRKKLLLLYLGEGNTDAVIEQAKSLLTVEPKDPVTHFILGAAYKKNSLFDNAAGELEAAIRLEKNMSQAYLQLAYIYLHQRKKEEAINILTKAMNLPFNQTTDVALLLGAIYIQDKQYEKAIKIYRRILWHYPDNQEAWYQMGMANERLEHINKSTDCFYKCIKLNPRHANAYNYIGYMYAERKMRLDTAVKLIHKALEIEPENGAFLDSLGWTYYQQNNLEGAVNNLERAYKLMNNDPVVTGHLADVYHAMGKDDDAIRLRNRAKELDGNSEAVGTGLVPVQKGNE</sequence>
<dbReference type="PANTHER" id="PTHR12558:SF13">
    <property type="entry name" value="CELL DIVISION CYCLE PROTEIN 27 HOMOLOG"/>
    <property type="match status" value="1"/>
</dbReference>
<protein>
    <submittedName>
        <fullName evidence="2">Uncharacterized protein</fullName>
    </submittedName>
</protein>
<dbReference type="Pfam" id="PF13432">
    <property type="entry name" value="TPR_16"/>
    <property type="match status" value="1"/>
</dbReference>
<feature type="repeat" description="TPR" evidence="1">
    <location>
        <begin position="133"/>
        <end position="166"/>
    </location>
</feature>
<dbReference type="Pfam" id="PF14559">
    <property type="entry name" value="TPR_19"/>
    <property type="match status" value="1"/>
</dbReference>
<feature type="repeat" description="TPR" evidence="1">
    <location>
        <begin position="167"/>
        <end position="200"/>
    </location>
</feature>
<dbReference type="Pfam" id="PF12895">
    <property type="entry name" value="ANAPC3"/>
    <property type="match status" value="1"/>
</dbReference>
<comment type="caution">
    <text evidence="2">The sequence shown here is derived from an EMBL/GenBank/DDBJ whole genome shotgun (WGS) entry which is preliminary data.</text>
</comment>
<feature type="repeat" description="TPR" evidence="1">
    <location>
        <begin position="99"/>
        <end position="132"/>
    </location>
</feature>
<reference evidence="2 3" key="1">
    <citation type="submission" date="2017-09" db="EMBL/GenBank/DDBJ databases">
        <title>Depth-based differentiation of microbial function through sediment-hosted aquifers and enrichment of novel symbionts in the deep terrestrial subsurface.</title>
        <authorList>
            <person name="Probst A.J."/>
            <person name="Ladd B."/>
            <person name="Jarett J.K."/>
            <person name="Geller-Mcgrath D.E."/>
            <person name="Sieber C.M."/>
            <person name="Emerson J.B."/>
            <person name="Anantharaman K."/>
            <person name="Thomas B.C."/>
            <person name="Malmstrom R."/>
            <person name="Stieglmeier M."/>
            <person name="Klingl A."/>
            <person name="Woyke T."/>
            <person name="Ryan C.M."/>
            <person name="Banfield J.F."/>
        </authorList>
    </citation>
    <scope>NUCLEOTIDE SEQUENCE [LARGE SCALE GENOMIC DNA]</scope>
    <source>
        <strain evidence="2">CG23_combo_of_CG06-09_8_20_14_all_40_23</strain>
    </source>
</reference>
<evidence type="ECO:0000313" key="2">
    <source>
        <dbReference type="EMBL" id="PIP42361.1"/>
    </source>
</evidence>
<evidence type="ECO:0000256" key="1">
    <source>
        <dbReference type="PROSITE-ProRule" id="PRU00339"/>
    </source>
</evidence>
<dbReference type="Gene3D" id="1.25.40.10">
    <property type="entry name" value="Tetratricopeptide repeat domain"/>
    <property type="match status" value="5"/>
</dbReference>
<dbReference type="SUPFAM" id="SSF48452">
    <property type="entry name" value="TPR-like"/>
    <property type="match status" value="2"/>
</dbReference>
<dbReference type="PROSITE" id="PS50293">
    <property type="entry name" value="TPR_REGION"/>
    <property type="match status" value="1"/>
</dbReference>
<dbReference type="EMBL" id="PCSH01000012">
    <property type="protein sequence ID" value="PIP42361.1"/>
    <property type="molecule type" value="Genomic_DNA"/>
</dbReference>
<gene>
    <name evidence="2" type="ORF">COX18_00555</name>
</gene>
<feature type="repeat" description="TPR" evidence="1">
    <location>
        <begin position="201"/>
        <end position="234"/>
    </location>
</feature>
<proteinExistence type="predicted"/>
<dbReference type="InterPro" id="IPR019734">
    <property type="entry name" value="TPR_rpt"/>
</dbReference>
<feature type="repeat" description="TPR" evidence="1">
    <location>
        <begin position="372"/>
        <end position="405"/>
    </location>
</feature>
<dbReference type="PANTHER" id="PTHR12558">
    <property type="entry name" value="CELL DIVISION CYCLE 16,23,27"/>
    <property type="match status" value="1"/>
</dbReference>
<dbReference type="SMART" id="SM00028">
    <property type="entry name" value="TPR"/>
    <property type="match status" value="12"/>
</dbReference>
<dbReference type="Pfam" id="PF13371">
    <property type="entry name" value="TPR_9"/>
    <property type="match status" value="1"/>
</dbReference>
<name>A0A2H0AAF4_9BACT</name>
<dbReference type="AlphaFoldDB" id="A0A2H0AAF4"/>
<feature type="repeat" description="TPR" evidence="1">
    <location>
        <begin position="338"/>
        <end position="371"/>
    </location>
</feature>